<accession>A0ACC2PDA5</accession>
<reference evidence="1" key="1">
    <citation type="submission" date="2023-04" db="EMBL/GenBank/DDBJ databases">
        <title>A chromosome-level genome assembly of the parasitoid wasp Eretmocerus hayati.</title>
        <authorList>
            <person name="Zhong Y."/>
            <person name="Liu S."/>
            <person name="Liu Y."/>
        </authorList>
    </citation>
    <scope>NUCLEOTIDE SEQUENCE</scope>
    <source>
        <strain evidence="1">ZJU_SS_LIU_2023</strain>
    </source>
</reference>
<sequence length="594" mass="67058">MSNIAASTSVLGPLEEATSGIMSQLLQLNIGDRMEPKSVDGEKEDNPYGVPQAPALLSRGHYERARHQLRRQFADSKTHPQGITEEARSRKGGKDRRIAKDSSKDADAELLRLLRESGPGRSFSRTRYVGNSRSLSRWRLLTGQKRDACIRLEQQMHLEHRKYLAIKEEYRRCVGAVESYLASEHEASMRLMSEADAQQRLTRQLSERRDELSRRYGQARLDVYHWEEAWRTVKACQRFLLRVLKRSPDHAHHHDNDDPAHWHLDGNQPDGDNDGPLLLGLEPIGEQSIDGSQVSLSRDTIAEEASLEALIAAFERETSRLASRGHQRLVLPAEMGLCSADDLLKRFRDIEEQNLNALIHLETLGGPMAEMISRIEEAEGQVKREIDDVLGVIRGLEVSIEREEARAERLEARSAELVQRAFRALVCSERSLQAKVLLDDAYESCLGSNEAQLGPLGMARALESRYERLSAELDSLPRPLVLAAERQGFKQQLRDSHEFSDALAKYELMQRLIAALRRLMEPNEPRRRKLMYRSKPRLTGVKLAHEQDAPADVEAVASAETDAHLEAAEHLGLFSEPCANGQDQDQPLDGHTDD</sequence>
<dbReference type="Proteomes" id="UP001239111">
    <property type="component" value="Chromosome 1"/>
</dbReference>
<protein>
    <submittedName>
        <fullName evidence="1">Uncharacterized protein</fullName>
    </submittedName>
</protein>
<name>A0ACC2PDA5_9HYME</name>
<evidence type="ECO:0000313" key="1">
    <source>
        <dbReference type="EMBL" id="KAJ8681565.1"/>
    </source>
</evidence>
<keyword evidence="2" id="KW-1185">Reference proteome</keyword>
<organism evidence="1 2">
    <name type="scientific">Eretmocerus hayati</name>
    <dbReference type="NCBI Taxonomy" id="131215"/>
    <lineage>
        <taxon>Eukaryota</taxon>
        <taxon>Metazoa</taxon>
        <taxon>Ecdysozoa</taxon>
        <taxon>Arthropoda</taxon>
        <taxon>Hexapoda</taxon>
        <taxon>Insecta</taxon>
        <taxon>Pterygota</taxon>
        <taxon>Neoptera</taxon>
        <taxon>Endopterygota</taxon>
        <taxon>Hymenoptera</taxon>
        <taxon>Apocrita</taxon>
        <taxon>Proctotrupomorpha</taxon>
        <taxon>Chalcidoidea</taxon>
        <taxon>Aphelinidae</taxon>
        <taxon>Aphelininae</taxon>
        <taxon>Eretmocerus</taxon>
    </lineage>
</organism>
<evidence type="ECO:0000313" key="2">
    <source>
        <dbReference type="Proteomes" id="UP001239111"/>
    </source>
</evidence>
<dbReference type="EMBL" id="CM056741">
    <property type="protein sequence ID" value="KAJ8681565.1"/>
    <property type="molecule type" value="Genomic_DNA"/>
</dbReference>
<proteinExistence type="predicted"/>
<gene>
    <name evidence="1" type="ORF">QAD02_017357</name>
</gene>
<comment type="caution">
    <text evidence="1">The sequence shown here is derived from an EMBL/GenBank/DDBJ whole genome shotgun (WGS) entry which is preliminary data.</text>
</comment>